<proteinExistence type="predicted"/>
<name>A0A4R8QF94_COLTR</name>
<keyword evidence="2" id="KW-1185">Reference proteome</keyword>
<reference evidence="1 2" key="1">
    <citation type="submission" date="2018-12" db="EMBL/GenBank/DDBJ databases">
        <title>Genome sequence and assembly of Colletotrichum trifolii.</title>
        <authorList>
            <person name="Gan P."/>
            <person name="Shirasu K."/>
        </authorList>
    </citation>
    <scope>NUCLEOTIDE SEQUENCE [LARGE SCALE GENOMIC DNA]</scope>
    <source>
        <strain evidence="1 2">543-2</strain>
    </source>
</reference>
<accession>A0A4R8QF94</accession>
<dbReference type="AlphaFoldDB" id="A0A4R8QF94"/>
<gene>
    <name evidence="1" type="ORF">CTRI78_v011288</name>
</gene>
<comment type="caution">
    <text evidence="1">The sequence shown here is derived from an EMBL/GenBank/DDBJ whole genome shotgun (WGS) entry which is preliminary data.</text>
</comment>
<organism evidence="1 2">
    <name type="scientific">Colletotrichum trifolii</name>
    <dbReference type="NCBI Taxonomy" id="5466"/>
    <lineage>
        <taxon>Eukaryota</taxon>
        <taxon>Fungi</taxon>
        <taxon>Dikarya</taxon>
        <taxon>Ascomycota</taxon>
        <taxon>Pezizomycotina</taxon>
        <taxon>Sordariomycetes</taxon>
        <taxon>Hypocreomycetidae</taxon>
        <taxon>Glomerellales</taxon>
        <taxon>Glomerellaceae</taxon>
        <taxon>Colletotrichum</taxon>
        <taxon>Colletotrichum orbiculare species complex</taxon>
    </lineage>
</organism>
<dbReference type="Proteomes" id="UP000295703">
    <property type="component" value="Unassembled WGS sequence"/>
</dbReference>
<protein>
    <submittedName>
        <fullName evidence="1">Uncharacterized protein</fullName>
    </submittedName>
</protein>
<dbReference type="EMBL" id="RYZW01000264">
    <property type="protein sequence ID" value="TDZ36460.1"/>
    <property type="molecule type" value="Genomic_DNA"/>
</dbReference>
<evidence type="ECO:0000313" key="1">
    <source>
        <dbReference type="EMBL" id="TDZ36460.1"/>
    </source>
</evidence>
<evidence type="ECO:0000313" key="2">
    <source>
        <dbReference type="Proteomes" id="UP000295703"/>
    </source>
</evidence>
<sequence length="127" mass="15139">MHDRWTSFDIKGSGCVWDETIPDEHETQEMREEDADELAYPEDLLLEFEEHLEEWDGRLTAFFREYWSEIMFEAICEAEDRDLTPDDLERARRIGVKLEVGSDQESDSEERDSISFWFRKMDACAEC</sequence>